<dbReference type="InterPro" id="IPR023155">
    <property type="entry name" value="Cyt_c-552/4"/>
</dbReference>
<dbReference type="InterPro" id="IPR036280">
    <property type="entry name" value="Multihaem_cyt_sf"/>
</dbReference>
<evidence type="ECO:0000313" key="5">
    <source>
        <dbReference type="Proteomes" id="UP001056649"/>
    </source>
</evidence>
<dbReference type="AlphaFoldDB" id="A0A9J6ZUW5"/>
<feature type="region of interest" description="Disordered" evidence="2">
    <location>
        <begin position="51"/>
        <end position="76"/>
    </location>
</feature>
<gene>
    <name evidence="4" type="ORF">L0Y14_09955</name>
</gene>
<name>A0A9J6ZUW5_9GAMM</name>
<reference evidence="4" key="1">
    <citation type="journal article" date="2022" name="Mol. Ecol. Resour.">
        <title>The complete and closed genome of the facultative generalist Candidatus Endoriftia persephone from deep-sea hydrothermal vents.</title>
        <authorList>
            <person name="de Oliveira A.L."/>
            <person name="Srivastava A."/>
            <person name="Espada-Hinojosa S."/>
            <person name="Bright M."/>
        </authorList>
    </citation>
    <scope>NUCLEOTIDE SEQUENCE</scope>
    <source>
        <strain evidence="4">Tica-EPR-9o50.N</strain>
    </source>
</reference>
<keyword evidence="1" id="KW-0732">Signal</keyword>
<dbReference type="EMBL" id="CP090569">
    <property type="protein sequence ID" value="USF86464.1"/>
    <property type="molecule type" value="Genomic_DNA"/>
</dbReference>
<evidence type="ECO:0000313" key="4">
    <source>
        <dbReference type="EMBL" id="USF86464.1"/>
    </source>
</evidence>
<dbReference type="RefSeq" id="WP_083825170.1">
    <property type="nucleotide sequence ID" value="NZ_CP090569.1"/>
</dbReference>
<organism evidence="4 5">
    <name type="scientific">Candidatus Endoriftia persephonae</name>
    <dbReference type="NCBI Taxonomy" id="393765"/>
    <lineage>
        <taxon>Bacteria</taxon>
        <taxon>Pseudomonadati</taxon>
        <taxon>Pseudomonadota</taxon>
        <taxon>Gammaproteobacteria</taxon>
        <taxon>Chromatiales</taxon>
        <taxon>Sedimenticolaceae</taxon>
        <taxon>Candidatus Endoriftia</taxon>
    </lineage>
</organism>
<evidence type="ECO:0000256" key="1">
    <source>
        <dbReference type="ARBA" id="ARBA00022729"/>
    </source>
</evidence>
<dbReference type="Pfam" id="PF13435">
    <property type="entry name" value="Cytochrome_C554"/>
    <property type="match status" value="1"/>
</dbReference>
<sequence>MNRNPIRALRQIVAVTPLLLFVWAPTLFAVNGPYGGQPQYGWQQPYYPQAQAQAQARQSQPHQQKATGTAPREEAPLKISKGFKHLSKESATCASCHKEKTAGIYDQWGHSKHYGANVGCYECHKADKGDKDAIMHKDFVISVIVSPKDCGQCHEQEVEEFSKSHHASAGNILGSLDNRLAEVVEGGPLLNGSSPVTTIGCAGCHGSIVRVNPDGSLNAASWPNTGIGRINPDGSKGSCSACHLRHNFDSEQARHPDNCGRCHLGPDHPQKEIYEESAHGVAFRAHEDEMNMDSAKWVVGEDYTAAPTCATCHMSATPDLPISHDIGERISWNLRAPISTKIDAKAIKEGKQVKPWLQRRKDMKNVCLNCHGSSTVENHFEQLDSFVELYNEKFAKPGKALVTAMLKHGLLDKTKFNEEVEWTWFYLWHHEGRRARHGAAMFAPDYAHWEGMFEMAHRFYIEMVPQIKDRIREARTEGNTKGADEVEKLLNVTLESELHRWYLGKQPPKFWRPSDDDNHGFMLNKSTKK</sequence>
<protein>
    <submittedName>
        <fullName evidence="4">Hydroxylamine oxidoreductase</fullName>
    </submittedName>
</protein>
<dbReference type="Gene3D" id="1.10.780.10">
    <property type="entry name" value="Hydroxylamine Oxidoreductase, Chain A, domain 1"/>
    <property type="match status" value="1"/>
</dbReference>
<dbReference type="Proteomes" id="UP001056649">
    <property type="component" value="Chromosome"/>
</dbReference>
<proteinExistence type="predicted"/>
<feature type="compositionally biased region" description="Low complexity" evidence="2">
    <location>
        <begin position="51"/>
        <end position="64"/>
    </location>
</feature>
<dbReference type="SUPFAM" id="SSF48695">
    <property type="entry name" value="Multiheme cytochromes"/>
    <property type="match status" value="1"/>
</dbReference>
<dbReference type="PANTHER" id="PTHR35038">
    <property type="entry name" value="DISSIMILATORY SULFITE REDUCTASE SIRA"/>
    <property type="match status" value="1"/>
</dbReference>
<evidence type="ECO:0000259" key="3">
    <source>
        <dbReference type="Pfam" id="PF13435"/>
    </source>
</evidence>
<dbReference type="KEGG" id="eps:L0Y14_09955"/>
<keyword evidence="5" id="KW-1185">Reference proteome</keyword>
<accession>A0A9J6ZUW5</accession>
<dbReference type="GO" id="GO:0016491">
    <property type="term" value="F:oxidoreductase activity"/>
    <property type="evidence" value="ECO:0007669"/>
    <property type="project" value="TreeGrafter"/>
</dbReference>
<dbReference type="InterPro" id="IPR051829">
    <property type="entry name" value="Multiheme_Cytochr_ET"/>
</dbReference>
<dbReference type="PANTHER" id="PTHR35038:SF8">
    <property type="entry name" value="C-TYPE POLYHEME CYTOCHROME OMCC"/>
    <property type="match status" value="1"/>
</dbReference>
<dbReference type="Gene3D" id="1.20.850.10">
    <property type="entry name" value="Hydroxylamine Oxidoreductase, Chain A, domain 2"/>
    <property type="match status" value="1"/>
</dbReference>
<dbReference type="Pfam" id="PF13447">
    <property type="entry name" value="Multi-haem_cyto"/>
    <property type="match status" value="1"/>
</dbReference>
<evidence type="ECO:0000256" key="2">
    <source>
        <dbReference type="SAM" id="MobiDB-lite"/>
    </source>
</evidence>
<feature type="domain" description="Cytochrome c-552/4" evidence="3">
    <location>
        <begin position="150"/>
        <end position="210"/>
    </location>
</feature>